<gene>
    <name evidence="5" type="ORF">CYJ76_03595</name>
</gene>
<dbReference type="Gene3D" id="3.40.630.30">
    <property type="match status" value="1"/>
</dbReference>
<dbReference type="CDD" id="cd04301">
    <property type="entry name" value="NAT_SF"/>
    <property type="match status" value="1"/>
</dbReference>
<protein>
    <submittedName>
        <fullName evidence="5">N-acetyltransferase</fullName>
    </submittedName>
</protein>
<keyword evidence="6" id="KW-1185">Reference proteome</keyword>
<feature type="compositionally biased region" description="Acidic residues" evidence="3">
    <location>
        <begin position="178"/>
        <end position="192"/>
    </location>
</feature>
<dbReference type="OrthoDB" id="9799092at2"/>
<dbReference type="PANTHER" id="PTHR43877">
    <property type="entry name" value="AMINOALKYLPHOSPHONATE N-ACETYLTRANSFERASE-RELATED-RELATED"/>
    <property type="match status" value="1"/>
</dbReference>
<organism evidence="5 6">
    <name type="scientific">Kytococcus schroeteri</name>
    <dbReference type="NCBI Taxonomy" id="138300"/>
    <lineage>
        <taxon>Bacteria</taxon>
        <taxon>Bacillati</taxon>
        <taxon>Actinomycetota</taxon>
        <taxon>Actinomycetes</taxon>
        <taxon>Micrococcales</taxon>
        <taxon>Kytococcaceae</taxon>
        <taxon>Kytococcus</taxon>
    </lineage>
</organism>
<dbReference type="RefSeq" id="WP_070703257.1">
    <property type="nucleotide sequence ID" value="NZ_PKIZ01000005.1"/>
</dbReference>
<dbReference type="PANTHER" id="PTHR43877:SF2">
    <property type="entry name" value="AMINOALKYLPHOSPHONATE N-ACETYLTRANSFERASE-RELATED"/>
    <property type="match status" value="1"/>
</dbReference>
<evidence type="ECO:0000259" key="4">
    <source>
        <dbReference type="PROSITE" id="PS51186"/>
    </source>
</evidence>
<name>A0A2I1PBZ3_9MICO</name>
<dbReference type="GO" id="GO:0016747">
    <property type="term" value="F:acyltransferase activity, transferring groups other than amino-acyl groups"/>
    <property type="evidence" value="ECO:0007669"/>
    <property type="project" value="InterPro"/>
</dbReference>
<dbReference type="SUPFAM" id="SSF55729">
    <property type="entry name" value="Acyl-CoA N-acyltransferases (Nat)"/>
    <property type="match status" value="1"/>
</dbReference>
<keyword evidence="2" id="KW-0012">Acyltransferase</keyword>
<sequence length="192" mass="21136">MTDITVRELAADEWEIFKTLRLRALQEDPEAFVASYEEESQHGDEQWQERMSHSTRLVAQRGSELVALASVGDEDTRKDDELGEVYGIWVTPALRGEGVARKLMDHAEQVGRNAGYSHLVYWVGTDNGRAVAFASSIGYRPTEGRRDVVVNGEPEVEAAFVLPLGAESEETPLALQGDVDEDVAGSLEDGTD</sequence>
<dbReference type="InterPro" id="IPR000182">
    <property type="entry name" value="GNAT_dom"/>
</dbReference>
<feature type="region of interest" description="Disordered" evidence="3">
    <location>
        <begin position="169"/>
        <end position="192"/>
    </location>
</feature>
<dbReference type="InterPro" id="IPR050832">
    <property type="entry name" value="Bact_Acetyltransf"/>
</dbReference>
<proteinExistence type="predicted"/>
<dbReference type="AlphaFoldDB" id="A0A2I1PBZ3"/>
<dbReference type="Pfam" id="PF00583">
    <property type="entry name" value="Acetyltransf_1"/>
    <property type="match status" value="1"/>
</dbReference>
<dbReference type="Proteomes" id="UP000234206">
    <property type="component" value="Unassembled WGS sequence"/>
</dbReference>
<evidence type="ECO:0000313" key="5">
    <source>
        <dbReference type="EMBL" id="PKZ42147.1"/>
    </source>
</evidence>
<reference evidence="5 6" key="1">
    <citation type="submission" date="2017-12" db="EMBL/GenBank/DDBJ databases">
        <title>Phylogenetic diversity of female urinary microbiome.</title>
        <authorList>
            <person name="Thomas-White K."/>
            <person name="Wolfe A.J."/>
        </authorList>
    </citation>
    <scope>NUCLEOTIDE SEQUENCE [LARGE SCALE GENOMIC DNA]</scope>
    <source>
        <strain evidence="5 6">UMB1298</strain>
    </source>
</reference>
<evidence type="ECO:0000313" key="6">
    <source>
        <dbReference type="Proteomes" id="UP000234206"/>
    </source>
</evidence>
<accession>A0A2I1PBZ3</accession>
<evidence type="ECO:0000256" key="3">
    <source>
        <dbReference type="SAM" id="MobiDB-lite"/>
    </source>
</evidence>
<dbReference type="EMBL" id="PKIZ01000005">
    <property type="protein sequence ID" value="PKZ42147.1"/>
    <property type="molecule type" value="Genomic_DNA"/>
</dbReference>
<evidence type="ECO:0000256" key="1">
    <source>
        <dbReference type="ARBA" id="ARBA00022679"/>
    </source>
</evidence>
<dbReference type="PROSITE" id="PS51186">
    <property type="entry name" value="GNAT"/>
    <property type="match status" value="1"/>
</dbReference>
<comment type="caution">
    <text evidence="5">The sequence shown here is derived from an EMBL/GenBank/DDBJ whole genome shotgun (WGS) entry which is preliminary data.</text>
</comment>
<dbReference type="InterPro" id="IPR016181">
    <property type="entry name" value="Acyl_CoA_acyltransferase"/>
</dbReference>
<feature type="domain" description="N-acetyltransferase" evidence="4">
    <location>
        <begin position="4"/>
        <end position="163"/>
    </location>
</feature>
<keyword evidence="1 5" id="KW-0808">Transferase</keyword>
<evidence type="ECO:0000256" key="2">
    <source>
        <dbReference type="ARBA" id="ARBA00023315"/>
    </source>
</evidence>